<accession>E6PQK7</accession>
<comment type="caution">
    <text evidence="1">The sequence shown here is derived from an EMBL/GenBank/DDBJ whole genome shotgun (WGS) entry which is preliminary data.</text>
</comment>
<organism evidence="1">
    <name type="scientific">mine drainage metagenome</name>
    <dbReference type="NCBI Taxonomy" id="410659"/>
    <lineage>
        <taxon>unclassified sequences</taxon>
        <taxon>metagenomes</taxon>
        <taxon>ecological metagenomes</taxon>
    </lineage>
</organism>
<dbReference type="AlphaFoldDB" id="E6PQK7"/>
<dbReference type="EMBL" id="CABM01000042">
    <property type="protein sequence ID" value="CBH97212.1"/>
    <property type="molecule type" value="Genomic_DNA"/>
</dbReference>
<evidence type="ECO:0000313" key="1">
    <source>
        <dbReference type="EMBL" id="CBH97212.1"/>
    </source>
</evidence>
<reference evidence="1" key="1">
    <citation type="submission" date="2009-10" db="EMBL/GenBank/DDBJ databases">
        <title>Diversity of trophic interactions inside an arsenic-rich microbial ecosystem.</title>
        <authorList>
            <person name="Bertin P.N."/>
            <person name="Heinrich-Salmeron A."/>
            <person name="Pelletier E."/>
            <person name="Goulhen-Chollet F."/>
            <person name="Arsene-Ploetze F."/>
            <person name="Gallien S."/>
            <person name="Calteau A."/>
            <person name="Vallenet D."/>
            <person name="Casiot C."/>
            <person name="Chane-Woon-Ming B."/>
            <person name="Giloteaux L."/>
            <person name="Barakat M."/>
            <person name="Bonnefoy V."/>
            <person name="Bruneel O."/>
            <person name="Chandler M."/>
            <person name="Cleiss J."/>
            <person name="Duran R."/>
            <person name="Elbaz-Poulichet F."/>
            <person name="Fonknechten N."/>
            <person name="Lauga B."/>
            <person name="Mornico D."/>
            <person name="Ortet P."/>
            <person name="Schaeffer C."/>
            <person name="Siguier P."/>
            <person name="Alexander Thil Smith A."/>
            <person name="Van Dorsselaer A."/>
            <person name="Weissenbach J."/>
            <person name="Medigue C."/>
            <person name="Le Paslier D."/>
        </authorList>
    </citation>
    <scope>NUCLEOTIDE SEQUENCE</scope>
</reference>
<proteinExistence type="predicted"/>
<gene>
    <name evidence="1" type="ORF">CARN2_2684</name>
</gene>
<sequence>MEINNFNDLLEFARRESEPQRLLLVFIGATLPENASAEQIAAFHAGKGGELEPVMYVDKDPHEILSFEALTAESADYGPPWSLVFTSSVSWRDGRAPTSEETEASLHHMIECIRAGLFEGMLPFDRDGEPVHLVSVSTT</sequence>
<protein>
    <submittedName>
        <fullName evidence="1">Uncharacterized protein</fullName>
    </submittedName>
</protein>
<name>E6PQK7_9ZZZZ</name>